<name>A0AAD5GE54_AMBAR</name>
<gene>
    <name evidence="1" type="ORF">M8C21_031317</name>
</gene>
<evidence type="ECO:0000313" key="1">
    <source>
        <dbReference type="EMBL" id="KAI7736828.1"/>
    </source>
</evidence>
<dbReference type="Proteomes" id="UP001206925">
    <property type="component" value="Unassembled WGS sequence"/>
</dbReference>
<reference evidence="1" key="1">
    <citation type="submission" date="2022-06" db="EMBL/GenBank/DDBJ databases">
        <title>Uncovering the hologenomic basis of an extraordinary plant invasion.</title>
        <authorList>
            <person name="Bieker V.C."/>
            <person name="Martin M.D."/>
            <person name="Gilbert T."/>
            <person name="Hodgins K."/>
            <person name="Battlay P."/>
            <person name="Petersen B."/>
            <person name="Wilson J."/>
        </authorList>
    </citation>
    <scope>NUCLEOTIDE SEQUENCE</scope>
    <source>
        <strain evidence="1">AA19_3_7</strain>
        <tissue evidence="1">Leaf</tissue>
    </source>
</reference>
<sequence>MFCAECDNPFLRETSKVWSKCGVNKPYQLLFTDNDPNACSSRTSKLKWPNNSYRKLGQEADVRLLEATFD</sequence>
<dbReference type="AlphaFoldDB" id="A0AAD5GE54"/>
<accession>A0AAD5GE54</accession>
<keyword evidence="2" id="KW-1185">Reference proteome</keyword>
<protein>
    <submittedName>
        <fullName evidence="1">Uncharacterized protein</fullName>
    </submittedName>
</protein>
<organism evidence="1 2">
    <name type="scientific">Ambrosia artemisiifolia</name>
    <name type="common">Common ragweed</name>
    <dbReference type="NCBI Taxonomy" id="4212"/>
    <lineage>
        <taxon>Eukaryota</taxon>
        <taxon>Viridiplantae</taxon>
        <taxon>Streptophyta</taxon>
        <taxon>Embryophyta</taxon>
        <taxon>Tracheophyta</taxon>
        <taxon>Spermatophyta</taxon>
        <taxon>Magnoliopsida</taxon>
        <taxon>eudicotyledons</taxon>
        <taxon>Gunneridae</taxon>
        <taxon>Pentapetalae</taxon>
        <taxon>asterids</taxon>
        <taxon>campanulids</taxon>
        <taxon>Asterales</taxon>
        <taxon>Asteraceae</taxon>
        <taxon>Asteroideae</taxon>
        <taxon>Heliantheae alliance</taxon>
        <taxon>Heliantheae</taxon>
        <taxon>Ambrosia</taxon>
    </lineage>
</organism>
<evidence type="ECO:0000313" key="2">
    <source>
        <dbReference type="Proteomes" id="UP001206925"/>
    </source>
</evidence>
<comment type="caution">
    <text evidence="1">The sequence shown here is derived from an EMBL/GenBank/DDBJ whole genome shotgun (WGS) entry which is preliminary data.</text>
</comment>
<proteinExistence type="predicted"/>
<dbReference type="EMBL" id="JAMZMK010009185">
    <property type="protein sequence ID" value="KAI7736828.1"/>
    <property type="molecule type" value="Genomic_DNA"/>
</dbReference>